<name>A0A3B0VKY3_9ZZZZ</name>
<dbReference type="InterPro" id="IPR023799">
    <property type="entry name" value="RbfA_dom_sf"/>
</dbReference>
<dbReference type="HAMAP" id="MF_00003">
    <property type="entry name" value="RbfA"/>
    <property type="match status" value="1"/>
</dbReference>
<dbReference type="InterPro" id="IPR020053">
    <property type="entry name" value="Ribosome-bd_factorA_CS"/>
</dbReference>
<dbReference type="InterPro" id="IPR000238">
    <property type="entry name" value="RbfA"/>
</dbReference>
<dbReference type="EMBL" id="UOFB01000031">
    <property type="protein sequence ID" value="VAW44288.1"/>
    <property type="molecule type" value="Genomic_DNA"/>
</dbReference>
<dbReference type="GO" id="GO:0006364">
    <property type="term" value="P:rRNA processing"/>
    <property type="evidence" value="ECO:0007669"/>
    <property type="project" value="InterPro"/>
</dbReference>
<proteinExistence type="inferred from homology"/>
<dbReference type="GO" id="GO:0043024">
    <property type="term" value="F:ribosomal small subunit binding"/>
    <property type="evidence" value="ECO:0007669"/>
    <property type="project" value="TreeGrafter"/>
</dbReference>
<dbReference type="Gene3D" id="3.30.300.20">
    <property type="match status" value="1"/>
</dbReference>
<dbReference type="InterPro" id="IPR015946">
    <property type="entry name" value="KH_dom-like_a/b"/>
</dbReference>
<reference evidence="1" key="1">
    <citation type="submission" date="2018-06" db="EMBL/GenBank/DDBJ databases">
        <authorList>
            <person name="Zhirakovskaya E."/>
        </authorList>
    </citation>
    <scope>NUCLEOTIDE SEQUENCE</scope>
</reference>
<dbReference type="SUPFAM" id="SSF89919">
    <property type="entry name" value="Ribosome-binding factor A, RbfA"/>
    <property type="match status" value="1"/>
</dbReference>
<dbReference type="GO" id="GO:0005829">
    <property type="term" value="C:cytosol"/>
    <property type="evidence" value="ECO:0007669"/>
    <property type="project" value="TreeGrafter"/>
</dbReference>
<dbReference type="AlphaFoldDB" id="A0A3B0VKY3"/>
<protein>
    <submittedName>
        <fullName evidence="1">Ribosome-binding factor A</fullName>
    </submittedName>
</protein>
<sequence>MSNKPVSRPARVAQEVRRTLSQMLLREAKDPRFQKMTITDCKISKDLSVVRVHFALIGHNEGDPEIQETLDALEKATGFFRTELGKKLRLRIVPNIRFFYDNVPEHVQHMEDLINKALNS</sequence>
<dbReference type="PANTHER" id="PTHR33515:SF1">
    <property type="entry name" value="RIBOSOME-BINDING FACTOR A, CHLOROPLASTIC-RELATED"/>
    <property type="match status" value="1"/>
</dbReference>
<dbReference type="NCBIfam" id="TIGR00082">
    <property type="entry name" value="rbfA"/>
    <property type="match status" value="1"/>
</dbReference>
<dbReference type="Pfam" id="PF02033">
    <property type="entry name" value="RBFA"/>
    <property type="match status" value="1"/>
</dbReference>
<dbReference type="PROSITE" id="PS01319">
    <property type="entry name" value="RBFA"/>
    <property type="match status" value="1"/>
</dbReference>
<accession>A0A3B0VKY3</accession>
<dbReference type="PANTHER" id="PTHR33515">
    <property type="entry name" value="RIBOSOME-BINDING FACTOR A, CHLOROPLASTIC-RELATED"/>
    <property type="match status" value="1"/>
</dbReference>
<gene>
    <name evidence="1" type="ORF">MNBD_GAMMA04-86</name>
</gene>
<organism evidence="1">
    <name type="scientific">hydrothermal vent metagenome</name>
    <dbReference type="NCBI Taxonomy" id="652676"/>
    <lineage>
        <taxon>unclassified sequences</taxon>
        <taxon>metagenomes</taxon>
        <taxon>ecological metagenomes</taxon>
    </lineage>
</organism>
<evidence type="ECO:0000313" key="1">
    <source>
        <dbReference type="EMBL" id="VAW44288.1"/>
    </source>
</evidence>